<feature type="region of interest" description="Disordered" evidence="1">
    <location>
        <begin position="900"/>
        <end position="923"/>
    </location>
</feature>
<feature type="compositionally biased region" description="Polar residues" evidence="1">
    <location>
        <begin position="22"/>
        <end position="34"/>
    </location>
</feature>
<proteinExistence type="predicted"/>
<feature type="compositionally biased region" description="Acidic residues" evidence="1">
    <location>
        <begin position="905"/>
        <end position="923"/>
    </location>
</feature>
<feature type="domain" description="DUF6589" evidence="2">
    <location>
        <begin position="587"/>
        <end position="771"/>
    </location>
</feature>
<evidence type="ECO:0000313" key="4">
    <source>
        <dbReference type="Proteomes" id="UP001221757"/>
    </source>
</evidence>
<protein>
    <recommendedName>
        <fullName evidence="2">DUF6589 domain-containing protein</fullName>
    </recommendedName>
</protein>
<dbReference type="AlphaFoldDB" id="A0AAD7DD27"/>
<evidence type="ECO:0000256" key="1">
    <source>
        <dbReference type="SAM" id="MobiDB-lite"/>
    </source>
</evidence>
<feature type="region of interest" description="Disordered" evidence="1">
    <location>
        <begin position="821"/>
        <end position="850"/>
    </location>
</feature>
<feature type="region of interest" description="Disordered" evidence="1">
    <location>
        <begin position="369"/>
        <end position="390"/>
    </location>
</feature>
<sequence length="923" mass="102822">MAESSAFVPWAGPMTPAAVKQPLTSRNGGHSAAQSARKGPNGISRPLDIPHFYGNIQFGSIRTPERPFDYSPPKKRSRATSQANENAAPSTSTSSSSPRDPDEPPEKRRKATSALSQSDTESTKRKSPRTDAQKIETILEAIQAQGWTLGRFMYNLFRTKDTKGDTIHRSPSHSQMVSIFLAGRGRKTVANIITQWMAHPDGRIPADSLNADLMYSTTVPYTEIKPVRAALTAFSTQIIGKKVGDEAESAVQLSSGLHVSIGSKHPETKLRREDFGEKTIPRVQSVIEREQPVTLYLFNKIAMRKPRKREGVVIQRKMRPAETASDHPFHRITQLLSHGSSKSAAAHARNFIFRLLRAGRVDELQQSDREYACPRHNSPGTHQSLAREARTPLVHGQDPETAGFLFVDNTQNYHRQRDLRIGRETVMNVGMSGLYMEAPDVDVNVFNLADKRVLIEQNRRKDLSVDDLLGYLDQTDADLTGTLMFLESLEVDMRLSATAKIMMPSGQAIVHPLACSGKKQTITTELKDGMLDFFQQIGQTPDAYLKRKLPVGGDGLTYAMLQQLQTYLQFHNDAFKSFEIMEPQLSAAKIGRSAPANMKKVEFYTGTQLLYLVLDAKLLDIWRLAFKTDDIFVYFEELERTGKLPDMETLLPMARKLYRAYGTARGRDHAMHDTGMASEWAQTVPAGTPWVPQEIEDSSLDLKKRKGTKKALGSATQKTRKAKQKPVPEPCLGDFVLAQGIDFIRDGINSRKLMIFVARGDIGRLYECLKVDDRDTDDFARGVKKLREGALQTAVTKSTSNRQVFRTDAVTPPAELQAEVIVGDSDVPRDAGEDTSEDTSEDPSDSESDDGLHLLTLSLIRSHPTPIRTSFHCRVPAASTRLGVRCSYVVDGELIFDERDILVGPEDEEYSESGNEDEELDED</sequence>
<dbReference type="Proteomes" id="UP001221757">
    <property type="component" value="Unassembled WGS sequence"/>
</dbReference>
<dbReference type="InterPro" id="IPR046496">
    <property type="entry name" value="DUF6589"/>
</dbReference>
<dbReference type="EMBL" id="JARKIE010000076">
    <property type="protein sequence ID" value="KAJ7688815.1"/>
    <property type="molecule type" value="Genomic_DNA"/>
</dbReference>
<feature type="compositionally biased region" description="Low complexity" evidence="1">
    <location>
        <begin position="89"/>
        <end position="98"/>
    </location>
</feature>
<evidence type="ECO:0000313" key="3">
    <source>
        <dbReference type="EMBL" id="KAJ7688815.1"/>
    </source>
</evidence>
<feature type="compositionally biased region" description="Acidic residues" evidence="1">
    <location>
        <begin position="833"/>
        <end position="849"/>
    </location>
</feature>
<dbReference type="Pfam" id="PF20231">
    <property type="entry name" value="DUF6589"/>
    <property type="match status" value="2"/>
</dbReference>
<evidence type="ECO:0000259" key="2">
    <source>
        <dbReference type="Pfam" id="PF20231"/>
    </source>
</evidence>
<reference evidence="3" key="1">
    <citation type="submission" date="2023-03" db="EMBL/GenBank/DDBJ databases">
        <title>Massive genome expansion in bonnet fungi (Mycena s.s.) driven by repeated elements and novel gene families across ecological guilds.</title>
        <authorList>
            <consortium name="Lawrence Berkeley National Laboratory"/>
            <person name="Harder C.B."/>
            <person name="Miyauchi S."/>
            <person name="Viragh M."/>
            <person name="Kuo A."/>
            <person name="Thoen E."/>
            <person name="Andreopoulos B."/>
            <person name="Lu D."/>
            <person name="Skrede I."/>
            <person name="Drula E."/>
            <person name="Henrissat B."/>
            <person name="Morin E."/>
            <person name="Kohler A."/>
            <person name="Barry K."/>
            <person name="LaButti K."/>
            <person name="Morin E."/>
            <person name="Salamov A."/>
            <person name="Lipzen A."/>
            <person name="Mereny Z."/>
            <person name="Hegedus B."/>
            <person name="Baldrian P."/>
            <person name="Stursova M."/>
            <person name="Weitz H."/>
            <person name="Taylor A."/>
            <person name="Grigoriev I.V."/>
            <person name="Nagy L.G."/>
            <person name="Martin F."/>
            <person name="Kauserud H."/>
        </authorList>
    </citation>
    <scope>NUCLEOTIDE SEQUENCE</scope>
    <source>
        <strain evidence="3">CBHHK067</strain>
    </source>
</reference>
<feature type="domain" description="DUF6589" evidence="2">
    <location>
        <begin position="491"/>
        <end position="585"/>
    </location>
</feature>
<feature type="region of interest" description="Disordered" evidence="1">
    <location>
        <begin position="704"/>
        <end position="727"/>
    </location>
</feature>
<accession>A0AAD7DD27</accession>
<comment type="caution">
    <text evidence="3">The sequence shown here is derived from an EMBL/GenBank/DDBJ whole genome shotgun (WGS) entry which is preliminary data.</text>
</comment>
<feature type="compositionally biased region" description="Polar residues" evidence="1">
    <location>
        <begin position="79"/>
        <end position="88"/>
    </location>
</feature>
<feature type="region of interest" description="Disordered" evidence="1">
    <location>
        <begin position="1"/>
        <end position="132"/>
    </location>
</feature>
<feature type="compositionally biased region" description="Basic and acidic residues" evidence="1">
    <location>
        <begin position="121"/>
        <end position="132"/>
    </location>
</feature>
<organism evidence="3 4">
    <name type="scientific">Mycena rosella</name>
    <name type="common">Pink bonnet</name>
    <name type="synonym">Agaricus rosellus</name>
    <dbReference type="NCBI Taxonomy" id="1033263"/>
    <lineage>
        <taxon>Eukaryota</taxon>
        <taxon>Fungi</taxon>
        <taxon>Dikarya</taxon>
        <taxon>Basidiomycota</taxon>
        <taxon>Agaricomycotina</taxon>
        <taxon>Agaricomycetes</taxon>
        <taxon>Agaricomycetidae</taxon>
        <taxon>Agaricales</taxon>
        <taxon>Marasmiineae</taxon>
        <taxon>Mycenaceae</taxon>
        <taxon>Mycena</taxon>
    </lineage>
</organism>
<gene>
    <name evidence="3" type="ORF">B0H17DRAFT_1331988</name>
</gene>
<name>A0AAD7DD27_MYCRO</name>
<keyword evidence="4" id="KW-1185">Reference proteome</keyword>